<dbReference type="EMBL" id="BSOY01000009">
    <property type="protein sequence ID" value="GLS00678.1"/>
    <property type="molecule type" value="Genomic_DNA"/>
</dbReference>
<proteinExistence type="predicted"/>
<dbReference type="Proteomes" id="UP001156921">
    <property type="component" value="Unassembled WGS sequence"/>
</dbReference>
<name>A0ABQ6BLD4_9CAUL</name>
<reference evidence="2" key="1">
    <citation type="journal article" date="2019" name="Int. J. Syst. Evol. Microbiol.">
        <title>The Global Catalogue of Microorganisms (GCM) 10K type strain sequencing project: providing services to taxonomists for standard genome sequencing and annotation.</title>
        <authorList>
            <consortium name="The Broad Institute Genomics Platform"/>
            <consortium name="The Broad Institute Genome Sequencing Center for Infectious Disease"/>
            <person name="Wu L."/>
            <person name="Ma J."/>
        </authorList>
    </citation>
    <scope>NUCLEOTIDE SEQUENCE [LARGE SCALE GENOMIC DNA]</scope>
    <source>
        <strain evidence="2">NBRC 110107</strain>
    </source>
</reference>
<organism evidence="1 2">
    <name type="scientific">Brevundimonas denitrificans</name>
    <dbReference type="NCBI Taxonomy" id="1443434"/>
    <lineage>
        <taxon>Bacteria</taxon>
        <taxon>Pseudomonadati</taxon>
        <taxon>Pseudomonadota</taxon>
        <taxon>Alphaproteobacteria</taxon>
        <taxon>Caulobacterales</taxon>
        <taxon>Caulobacteraceae</taxon>
        <taxon>Brevundimonas</taxon>
    </lineage>
</organism>
<comment type="caution">
    <text evidence="1">The sequence shown here is derived from an EMBL/GenBank/DDBJ whole genome shotgun (WGS) entry which is preliminary data.</text>
</comment>
<evidence type="ECO:0000313" key="1">
    <source>
        <dbReference type="EMBL" id="GLS00678.1"/>
    </source>
</evidence>
<evidence type="ECO:0000313" key="2">
    <source>
        <dbReference type="Proteomes" id="UP001156921"/>
    </source>
</evidence>
<accession>A0ABQ6BLD4</accession>
<keyword evidence="2" id="KW-1185">Reference proteome</keyword>
<protein>
    <submittedName>
        <fullName evidence="1">Uncharacterized protein</fullName>
    </submittedName>
</protein>
<sequence length="65" mass="6900">MLGAIVGGAELLRDQQASLSVQLFLVGREKHALPQTRIRGSAPLIPVNIHAAQTNPAPSLWDSMG</sequence>
<gene>
    <name evidence="1" type="ORF">GCM10007859_06860</name>
</gene>